<feature type="compositionally biased region" description="Gly residues" evidence="1">
    <location>
        <begin position="66"/>
        <end position="75"/>
    </location>
</feature>
<proteinExistence type="predicted"/>
<protein>
    <submittedName>
        <fullName evidence="2">Lasso RiPP family leader peptide-containing protein</fullName>
    </submittedName>
</protein>
<feature type="compositionally biased region" description="Gly residues" evidence="1">
    <location>
        <begin position="36"/>
        <end position="51"/>
    </location>
</feature>
<feature type="compositionally biased region" description="Polar residues" evidence="1">
    <location>
        <begin position="52"/>
        <end position="65"/>
    </location>
</feature>
<organism evidence="2 3">
    <name type="scientific">Franzmannia qiaohouensis</name>
    <dbReference type="NCBI Taxonomy" id="1329370"/>
    <lineage>
        <taxon>Bacteria</taxon>
        <taxon>Pseudomonadati</taxon>
        <taxon>Pseudomonadota</taxon>
        <taxon>Gammaproteobacteria</taxon>
        <taxon>Oceanospirillales</taxon>
        <taxon>Halomonadaceae</taxon>
        <taxon>Franzmannia</taxon>
    </lineage>
</organism>
<gene>
    <name evidence="2" type="ORF">QC821_16445</name>
</gene>
<comment type="caution">
    <text evidence="2">The sequence shown here is derived from an EMBL/GenBank/DDBJ whole genome shotgun (WGS) entry which is preliminary data.</text>
</comment>
<sequence>MKGLHDNGVEQGARLEYSAPQLKQWGSVAALTRLGGSGGAGDVGFNPGGNQVGSDNGSVFTPANTSGGGRGRGRP</sequence>
<name>A0ABU1HHB1_9GAMM</name>
<evidence type="ECO:0000313" key="2">
    <source>
        <dbReference type="EMBL" id="MDR5906871.1"/>
    </source>
</evidence>
<dbReference type="RefSeq" id="WP_309723809.1">
    <property type="nucleotide sequence ID" value="NZ_JARWAM010000012.1"/>
</dbReference>
<dbReference type="NCBIfam" id="NF033521">
    <property type="entry name" value="lasso_leader_L3"/>
    <property type="match status" value="1"/>
</dbReference>
<evidence type="ECO:0000313" key="3">
    <source>
        <dbReference type="Proteomes" id="UP001251374"/>
    </source>
</evidence>
<reference evidence="2 3" key="1">
    <citation type="submission" date="2023-04" db="EMBL/GenBank/DDBJ databases">
        <title>A long-awaited taxogenomic arrangement of the family Halomonadaceae.</title>
        <authorList>
            <person name="De La Haba R."/>
            <person name="Chuvochina M."/>
            <person name="Wittouck S."/>
            <person name="Arahal D.R."/>
            <person name="Sanchez-Porro C."/>
            <person name="Hugenholtz P."/>
            <person name="Ventosa A."/>
        </authorList>
    </citation>
    <scope>NUCLEOTIDE SEQUENCE [LARGE SCALE GENOMIC DNA]</scope>
    <source>
        <strain evidence="2 3">DSM 26770</strain>
    </source>
</reference>
<dbReference type="Proteomes" id="UP001251374">
    <property type="component" value="Unassembled WGS sequence"/>
</dbReference>
<dbReference type="EMBL" id="JARWAM010000012">
    <property type="protein sequence ID" value="MDR5906871.1"/>
    <property type="molecule type" value="Genomic_DNA"/>
</dbReference>
<evidence type="ECO:0000256" key="1">
    <source>
        <dbReference type="SAM" id="MobiDB-lite"/>
    </source>
</evidence>
<feature type="region of interest" description="Disordered" evidence="1">
    <location>
        <begin position="36"/>
        <end position="75"/>
    </location>
</feature>
<keyword evidence="3" id="KW-1185">Reference proteome</keyword>
<accession>A0ABU1HHB1</accession>